<reference evidence="1 2" key="1">
    <citation type="journal article" date="2023" name="Life. Sci Alliance">
        <title>Evolutionary insights into 3D genome organization and epigenetic landscape of Vigna mungo.</title>
        <authorList>
            <person name="Junaid A."/>
            <person name="Singh B."/>
            <person name="Bhatia S."/>
        </authorList>
    </citation>
    <scope>NUCLEOTIDE SEQUENCE [LARGE SCALE GENOMIC DNA]</scope>
    <source>
        <strain evidence="1">Urdbean</strain>
    </source>
</reference>
<dbReference type="EMBL" id="CP144693">
    <property type="protein sequence ID" value="WVZ00720.1"/>
    <property type="molecule type" value="Genomic_DNA"/>
</dbReference>
<protein>
    <submittedName>
        <fullName evidence="1">Uncharacterized protein</fullName>
    </submittedName>
</protein>
<name>A0AAQ3MZE2_VIGMU</name>
<keyword evidence="2" id="KW-1185">Reference proteome</keyword>
<dbReference type="AlphaFoldDB" id="A0AAQ3MZE2"/>
<organism evidence="1 2">
    <name type="scientific">Vigna mungo</name>
    <name type="common">Black gram</name>
    <name type="synonym">Phaseolus mungo</name>
    <dbReference type="NCBI Taxonomy" id="3915"/>
    <lineage>
        <taxon>Eukaryota</taxon>
        <taxon>Viridiplantae</taxon>
        <taxon>Streptophyta</taxon>
        <taxon>Embryophyta</taxon>
        <taxon>Tracheophyta</taxon>
        <taxon>Spermatophyta</taxon>
        <taxon>Magnoliopsida</taxon>
        <taxon>eudicotyledons</taxon>
        <taxon>Gunneridae</taxon>
        <taxon>Pentapetalae</taxon>
        <taxon>rosids</taxon>
        <taxon>fabids</taxon>
        <taxon>Fabales</taxon>
        <taxon>Fabaceae</taxon>
        <taxon>Papilionoideae</taxon>
        <taxon>50 kb inversion clade</taxon>
        <taxon>NPAAA clade</taxon>
        <taxon>indigoferoid/millettioid clade</taxon>
        <taxon>Phaseoleae</taxon>
        <taxon>Vigna</taxon>
    </lineage>
</organism>
<proteinExistence type="predicted"/>
<accession>A0AAQ3MZE2</accession>
<evidence type="ECO:0000313" key="2">
    <source>
        <dbReference type="Proteomes" id="UP001374535"/>
    </source>
</evidence>
<dbReference type="Proteomes" id="UP001374535">
    <property type="component" value="Chromosome 8"/>
</dbReference>
<gene>
    <name evidence="1" type="ORF">V8G54_026789</name>
</gene>
<sequence>MFHCFKYIRRYFVADMICTLSHKIFLMCRPRYMIISTCYVFGIYEELMLRLEGNYLTLKLYFEIEFIGTPSCSLSIKDMMMNGFFSLDIVLTFFVAYVDKETHILEYHPCLTSFN</sequence>
<evidence type="ECO:0000313" key="1">
    <source>
        <dbReference type="EMBL" id="WVZ00720.1"/>
    </source>
</evidence>